<keyword evidence="3" id="KW-1185">Reference proteome</keyword>
<evidence type="ECO:0000313" key="3">
    <source>
        <dbReference type="Proteomes" id="UP000247498"/>
    </source>
</evidence>
<reference evidence="2 3" key="1">
    <citation type="journal article" date="2018" name="Sci. Rep.">
        <title>Raphidocelis subcapitata (=Pseudokirchneriella subcapitata) provides an insight into genome evolution and environmental adaptations in the Sphaeropleales.</title>
        <authorList>
            <person name="Suzuki S."/>
            <person name="Yamaguchi H."/>
            <person name="Nakajima N."/>
            <person name="Kawachi M."/>
        </authorList>
    </citation>
    <scope>NUCLEOTIDE SEQUENCE [LARGE SCALE GENOMIC DNA]</scope>
    <source>
        <strain evidence="2 3">NIES-35</strain>
    </source>
</reference>
<gene>
    <name evidence="2" type="ORF">Rsub_06064</name>
</gene>
<feature type="region of interest" description="Disordered" evidence="1">
    <location>
        <begin position="1"/>
        <end position="46"/>
    </location>
</feature>
<dbReference type="Proteomes" id="UP000247498">
    <property type="component" value="Unassembled WGS sequence"/>
</dbReference>
<organism evidence="2 3">
    <name type="scientific">Raphidocelis subcapitata</name>
    <dbReference type="NCBI Taxonomy" id="307507"/>
    <lineage>
        <taxon>Eukaryota</taxon>
        <taxon>Viridiplantae</taxon>
        <taxon>Chlorophyta</taxon>
        <taxon>core chlorophytes</taxon>
        <taxon>Chlorophyceae</taxon>
        <taxon>CS clade</taxon>
        <taxon>Sphaeropleales</taxon>
        <taxon>Selenastraceae</taxon>
        <taxon>Raphidocelis</taxon>
    </lineage>
</organism>
<evidence type="ECO:0000313" key="2">
    <source>
        <dbReference type="EMBL" id="GBF93732.1"/>
    </source>
</evidence>
<dbReference type="InParanoid" id="A0A2V0P498"/>
<evidence type="ECO:0000256" key="1">
    <source>
        <dbReference type="SAM" id="MobiDB-lite"/>
    </source>
</evidence>
<dbReference type="OrthoDB" id="551114at2759"/>
<accession>A0A2V0P498</accession>
<name>A0A2V0P498_9CHLO</name>
<dbReference type="AlphaFoldDB" id="A0A2V0P498"/>
<dbReference type="EMBL" id="BDRX01000044">
    <property type="protein sequence ID" value="GBF93732.1"/>
    <property type="molecule type" value="Genomic_DNA"/>
</dbReference>
<proteinExistence type="predicted"/>
<comment type="caution">
    <text evidence="2">The sequence shown here is derived from an EMBL/GenBank/DDBJ whole genome shotgun (WGS) entry which is preliminary data.</text>
</comment>
<protein>
    <submittedName>
        <fullName evidence="2">Uncharacterized protein</fullName>
    </submittedName>
</protein>
<sequence length="160" mass="17312">MMLSSTAHKPLAARTAAGAPRHTPSNLRAGVARRAPRPLRAKDPEAQVGAAVDGGLVNSQFAAVLSQALQRSGGDKAMLDNAAASMEEERAAPFKPVEEMMMTALHTSRATLRTLMERQSLLEAEIAKEQKQAARLEWLLNRCRSDYAFFGALDKMGHGE</sequence>